<dbReference type="InterPro" id="IPR001789">
    <property type="entry name" value="Sig_transdc_resp-reg_receiver"/>
</dbReference>
<dbReference type="SMART" id="SM00448">
    <property type="entry name" value="REC"/>
    <property type="match status" value="1"/>
</dbReference>
<dbReference type="PANTHER" id="PTHR45339:SF1">
    <property type="entry name" value="HYBRID SIGNAL TRANSDUCTION HISTIDINE KINASE J"/>
    <property type="match status" value="1"/>
</dbReference>
<dbReference type="InterPro" id="IPR036890">
    <property type="entry name" value="HATPase_C_sf"/>
</dbReference>
<evidence type="ECO:0000313" key="5">
    <source>
        <dbReference type="EMBL" id="OVE45922.1"/>
    </source>
</evidence>
<evidence type="ECO:0000256" key="1">
    <source>
        <dbReference type="ARBA" id="ARBA00022553"/>
    </source>
</evidence>
<gene>
    <name evidence="5" type="ORF">CBW21_21010</name>
</gene>
<evidence type="ECO:0000256" key="2">
    <source>
        <dbReference type="ARBA" id="ARBA00023012"/>
    </source>
</evidence>
<comment type="caution">
    <text evidence="5">The sequence shown here is derived from an EMBL/GenBank/DDBJ whole genome shotgun (WGS) entry which is preliminary data.</text>
</comment>
<dbReference type="Gene3D" id="3.40.50.2300">
    <property type="match status" value="1"/>
</dbReference>
<dbReference type="InterPro" id="IPR003594">
    <property type="entry name" value="HATPase_dom"/>
</dbReference>
<dbReference type="EMBL" id="NHOO01000025">
    <property type="protein sequence ID" value="OVE45922.1"/>
    <property type="molecule type" value="Genomic_DNA"/>
</dbReference>
<keyword evidence="6" id="KW-1185">Reference proteome</keyword>
<evidence type="ECO:0000313" key="6">
    <source>
        <dbReference type="Proteomes" id="UP000196342"/>
    </source>
</evidence>
<dbReference type="RefSeq" id="WP_011136191.1">
    <property type="nucleotide sequence ID" value="NZ_JABXOB010000005.1"/>
</dbReference>
<dbReference type="OMA" id="VDMFCCA"/>
<dbReference type="GO" id="GO:0000160">
    <property type="term" value="P:phosphorelay signal transduction system"/>
    <property type="evidence" value="ECO:0007669"/>
    <property type="project" value="UniProtKB-KW"/>
</dbReference>
<dbReference type="PROSITE" id="PS50110">
    <property type="entry name" value="RESPONSE_REGULATORY"/>
    <property type="match status" value="1"/>
</dbReference>
<dbReference type="Pfam" id="PF07228">
    <property type="entry name" value="SpoIIE"/>
    <property type="match status" value="1"/>
</dbReference>
<dbReference type="Proteomes" id="UP000196342">
    <property type="component" value="Unassembled WGS sequence"/>
</dbReference>
<accession>A0A202B3F9</accession>
<dbReference type="InterPro" id="IPR036457">
    <property type="entry name" value="PPM-type-like_dom_sf"/>
</dbReference>
<dbReference type="SUPFAM" id="SSF55874">
    <property type="entry name" value="ATPase domain of HSP90 chaperone/DNA topoisomerase II/histidine kinase"/>
    <property type="match status" value="1"/>
</dbReference>
<dbReference type="CDD" id="cd16936">
    <property type="entry name" value="HATPase_RsbW-like"/>
    <property type="match status" value="1"/>
</dbReference>
<dbReference type="Gene3D" id="3.60.40.10">
    <property type="entry name" value="PPM-type phosphatase domain"/>
    <property type="match status" value="1"/>
</dbReference>
<name>A0A202B3F9_CHRVL</name>
<keyword evidence="1 3" id="KW-0597">Phosphoprotein</keyword>
<keyword evidence="2" id="KW-0902">Two-component regulatory system</keyword>
<feature type="modified residue" description="4-aspartylphosphate" evidence="3">
    <location>
        <position position="55"/>
    </location>
</feature>
<dbReference type="AlphaFoldDB" id="A0A202B3F9"/>
<evidence type="ECO:0000259" key="4">
    <source>
        <dbReference type="PROSITE" id="PS50110"/>
    </source>
</evidence>
<feature type="domain" description="Response regulatory" evidence="4">
    <location>
        <begin position="6"/>
        <end position="122"/>
    </location>
</feature>
<dbReference type="Gene3D" id="3.30.565.10">
    <property type="entry name" value="Histidine kinase-like ATPase, C-terminal domain"/>
    <property type="match status" value="1"/>
</dbReference>
<dbReference type="InterPro" id="IPR011006">
    <property type="entry name" value="CheY-like_superfamily"/>
</dbReference>
<dbReference type="Pfam" id="PF13581">
    <property type="entry name" value="HATPase_c_2"/>
    <property type="match status" value="1"/>
</dbReference>
<sequence>MDRTFTVLVAEDVEPTRLLMGLVIEEMGHQVWYAENGQQAVEQCRRELPDMVLMDMMMPVMDGHEATRQIRQLCGDRWLPIIFLSARSDEEAHISSLDVGADDYLPKPINLTMLAAKIRVMQRISEMQRRISDDSQQLVSYYHSNEREQLFAKHVLDSIVGSEEQDLPGVYSWQQSAEQFSGDVLARALSPTGQLCVMLADSTGHGLSAALSCLPAVDIFYAMARRGFPLTSMAREINAKLNRLLPVGRFVAAALITIDWELGCVEVWNGGIPCVMFVDDEGCPMKEWKSQYPPLGILSPDEFCWGTETYFWEQSGQLVVCSDGLTEAENRAGEQFGIGGLLQALIAGPSSPLNNVRSAVLGHLGGANNRDDISLGVVRLEAGVNAALDRVADHLSRDDGGQLSTWKVTLAFSAEELKRDQSITLLIGWLNQLGFRGRQFKEALLIVSELFNNALDHGVLGLDSTMKDQADGYERYFMLRRERLGALERAEIELTLERRRGENDGDAVRIRIRDSGGGFDHPTLMEKLGRQAGGHRHGRGVSLVHALCLSLVYHGSGNEVEAEFRL</sequence>
<proteinExistence type="predicted"/>
<dbReference type="SMART" id="SM00331">
    <property type="entry name" value="PP2C_SIG"/>
    <property type="match status" value="1"/>
</dbReference>
<dbReference type="CDD" id="cd17546">
    <property type="entry name" value="REC_hyHK_CKI1_RcsC-like"/>
    <property type="match status" value="1"/>
</dbReference>
<dbReference type="PANTHER" id="PTHR45339">
    <property type="entry name" value="HYBRID SIGNAL TRANSDUCTION HISTIDINE KINASE J"/>
    <property type="match status" value="1"/>
</dbReference>
<reference evidence="5 6" key="1">
    <citation type="submission" date="2017-05" db="EMBL/GenBank/DDBJ databases">
        <title>Chromobacterium violaceum GHPS1 isolated from Hydrocarbon polluted soil in French Guiana display an awesome secondary metabolite arsenal and a battery of drug and heavy-metal-resistance and detoxification of xenobiotics proteins.</title>
        <authorList>
            <person name="Belbahri L."/>
        </authorList>
    </citation>
    <scope>NUCLEOTIDE SEQUENCE [LARGE SCALE GENOMIC DNA]</scope>
    <source>
        <strain evidence="5 6">GHPS1</strain>
    </source>
</reference>
<evidence type="ECO:0000256" key="3">
    <source>
        <dbReference type="PROSITE-ProRule" id="PRU00169"/>
    </source>
</evidence>
<dbReference type="InterPro" id="IPR001932">
    <property type="entry name" value="PPM-type_phosphatase-like_dom"/>
</dbReference>
<protein>
    <recommendedName>
        <fullName evidence="4">Response regulatory domain-containing protein</fullName>
    </recommendedName>
</protein>
<dbReference type="SUPFAM" id="SSF52172">
    <property type="entry name" value="CheY-like"/>
    <property type="match status" value="1"/>
</dbReference>
<dbReference type="Pfam" id="PF00072">
    <property type="entry name" value="Response_reg"/>
    <property type="match status" value="1"/>
</dbReference>
<organism evidence="5 6">
    <name type="scientific">Chromobacterium violaceum</name>
    <dbReference type="NCBI Taxonomy" id="536"/>
    <lineage>
        <taxon>Bacteria</taxon>
        <taxon>Pseudomonadati</taxon>
        <taxon>Pseudomonadota</taxon>
        <taxon>Betaproteobacteria</taxon>
        <taxon>Neisseriales</taxon>
        <taxon>Chromobacteriaceae</taxon>
        <taxon>Chromobacterium</taxon>
    </lineage>
</organism>